<dbReference type="Gene3D" id="3.30.70.100">
    <property type="match status" value="1"/>
</dbReference>
<feature type="domain" description="Acylphosphatase-like" evidence="8">
    <location>
        <begin position="3"/>
        <end position="91"/>
    </location>
</feature>
<evidence type="ECO:0000313" key="9">
    <source>
        <dbReference type="EMBL" id="MDU0367825.1"/>
    </source>
</evidence>
<dbReference type="PROSITE" id="PS00150">
    <property type="entry name" value="ACYLPHOSPHATASE_1"/>
    <property type="match status" value="1"/>
</dbReference>
<sequence length="93" mass="9858">MRTVTITVTGLVQGVGFRYALRAEAERLGTRGWVRNRRDGAVEALVAGDPDAVEGVIAWAHDGPPSARVADVDVLETGGADEIPAAFEIRDTV</sequence>
<dbReference type="PRINTS" id="PR00112">
    <property type="entry name" value="ACYLPHPHTASE"/>
</dbReference>
<comment type="caution">
    <text evidence="9">The sequence shown here is derived from an EMBL/GenBank/DDBJ whole genome shotgun (WGS) entry which is preliminary data.</text>
</comment>
<evidence type="ECO:0000259" key="8">
    <source>
        <dbReference type="PROSITE" id="PS51160"/>
    </source>
</evidence>
<comment type="similarity">
    <text evidence="1 7">Belongs to the acylphosphatase family.</text>
</comment>
<dbReference type="InterPro" id="IPR017968">
    <property type="entry name" value="Acylphosphatase_CS"/>
</dbReference>
<protein>
    <recommendedName>
        <fullName evidence="3 5">Acylphosphatase</fullName>
        <ecNumber evidence="2 5">3.6.1.7</ecNumber>
    </recommendedName>
</protein>
<dbReference type="EC" id="3.6.1.7" evidence="2 5"/>
<keyword evidence="10" id="KW-1185">Reference proteome</keyword>
<evidence type="ECO:0000256" key="7">
    <source>
        <dbReference type="RuleBase" id="RU004168"/>
    </source>
</evidence>
<dbReference type="Proteomes" id="UP001263371">
    <property type="component" value="Unassembled WGS sequence"/>
</dbReference>
<keyword evidence="5 6" id="KW-0378">Hydrolase</keyword>
<evidence type="ECO:0000256" key="1">
    <source>
        <dbReference type="ARBA" id="ARBA00005614"/>
    </source>
</evidence>
<proteinExistence type="inferred from homology"/>
<organism evidence="9 10">
    <name type="scientific">Microbacterium galbum</name>
    <dbReference type="NCBI Taxonomy" id="3075994"/>
    <lineage>
        <taxon>Bacteria</taxon>
        <taxon>Bacillati</taxon>
        <taxon>Actinomycetota</taxon>
        <taxon>Actinomycetes</taxon>
        <taxon>Micrococcales</taxon>
        <taxon>Microbacteriaceae</taxon>
        <taxon>Microbacterium</taxon>
    </lineage>
</organism>
<evidence type="ECO:0000256" key="4">
    <source>
        <dbReference type="ARBA" id="ARBA00047645"/>
    </source>
</evidence>
<evidence type="ECO:0000313" key="10">
    <source>
        <dbReference type="Proteomes" id="UP001263371"/>
    </source>
</evidence>
<dbReference type="PROSITE" id="PS00151">
    <property type="entry name" value="ACYLPHOSPHATASE_2"/>
    <property type="match status" value="1"/>
</dbReference>
<evidence type="ECO:0000256" key="3">
    <source>
        <dbReference type="ARBA" id="ARBA00015991"/>
    </source>
</evidence>
<dbReference type="PANTHER" id="PTHR47268">
    <property type="entry name" value="ACYLPHOSPHATASE"/>
    <property type="match status" value="1"/>
</dbReference>
<evidence type="ECO:0000256" key="6">
    <source>
        <dbReference type="RuleBase" id="RU000553"/>
    </source>
</evidence>
<dbReference type="SUPFAM" id="SSF54975">
    <property type="entry name" value="Acylphosphatase/BLUF domain-like"/>
    <property type="match status" value="1"/>
</dbReference>
<dbReference type="InterPro" id="IPR036046">
    <property type="entry name" value="Acylphosphatase-like_dom_sf"/>
</dbReference>
<dbReference type="Pfam" id="PF00708">
    <property type="entry name" value="Acylphosphatase"/>
    <property type="match status" value="1"/>
</dbReference>
<evidence type="ECO:0000256" key="2">
    <source>
        <dbReference type="ARBA" id="ARBA00012150"/>
    </source>
</evidence>
<dbReference type="InterPro" id="IPR020456">
    <property type="entry name" value="Acylphosphatase"/>
</dbReference>
<dbReference type="PROSITE" id="PS51160">
    <property type="entry name" value="ACYLPHOSPHATASE_3"/>
    <property type="match status" value="1"/>
</dbReference>
<accession>A0ABU3T8W6</accession>
<dbReference type="PANTHER" id="PTHR47268:SF4">
    <property type="entry name" value="ACYLPHOSPHATASE"/>
    <property type="match status" value="1"/>
</dbReference>
<reference evidence="9 10" key="1">
    <citation type="submission" date="2023-09" db="EMBL/GenBank/DDBJ databases">
        <title>Microbacterium fusihabitans sp. nov., Microbacterium phycihabitans sp. nov., and Microbacterium cervinum sp. nov., isolated from dried seaweeds of beach.</title>
        <authorList>
            <person name="Lee S.D."/>
        </authorList>
    </citation>
    <scope>NUCLEOTIDE SEQUENCE [LARGE SCALE GENOMIC DNA]</scope>
    <source>
        <strain evidence="9 10">KSW4-17</strain>
    </source>
</reference>
<comment type="catalytic activity">
    <reaction evidence="4 5 6">
        <text>an acyl phosphate + H2O = a carboxylate + phosphate + H(+)</text>
        <dbReference type="Rhea" id="RHEA:14965"/>
        <dbReference type="ChEBI" id="CHEBI:15377"/>
        <dbReference type="ChEBI" id="CHEBI:15378"/>
        <dbReference type="ChEBI" id="CHEBI:29067"/>
        <dbReference type="ChEBI" id="CHEBI:43474"/>
        <dbReference type="ChEBI" id="CHEBI:59918"/>
        <dbReference type="EC" id="3.6.1.7"/>
    </reaction>
</comment>
<dbReference type="EMBL" id="JAWDIS010000002">
    <property type="protein sequence ID" value="MDU0367825.1"/>
    <property type="molecule type" value="Genomic_DNA"/>
</dbReference>
<evidence type="ECO:0000256" key="5">
    <source>
        <dbReference type="PROSITE-ProRule" id="PRU00520"/>
    </source>
</evidence>
<dbReference type="InterPro" id="IPR001792">
    <property type="entry name" value="Acylphosphatase-like_dom"/>
</dbReference>
<gene>
    <name evidence="9" type="ORF">RWH45_11415</name>
</gene>
<dbReference type="RefSeq" id="WP_315995012.1">
    <property type="nucleotide sequence ID" value="NZ_JAWDIS010000002.1"/>
</dbReference>
<feature type="active site" evidence="5">
    <location>
        <position position="36"/>
    </location>
</feature>
<name>A0ABU3T8W6_9MICO</name>
<feature type="active site" evidence="5">
    <location>
        <position position="18"/>
    </location>
</feature>